<evidence type="ECO:0000256" key="3">
    <source>
        <dbReference type="ARBA" id="ARBA00007069"/>
    </source>
</evidence>
<evidence type="ECO:0000256" key="7">
    <source>
        <dbReference type="ARBA" id="ARBA00022692"/>
    </source>
</evidence>
<dbReference type="SUPFAM" id="SSF161098">
    <property type="entry name" value="MetI-like"/>
    <property type="match status" value="1"/>
</dbReference>
<protein>
    <recommendedName>
        <fullName evidence="11">Molybdenum transport system permease</fullName>
    </recommendedName>
</protein>
<evidence type="ECO:0000256" key="10">
    <source>
        <dbReference type="RuleBase" id="RU363032"/>
    </source>
</evidence>
<comment type="subcellular location">
    <subcellularLocation>
        <location evidence="11">Cell inner membrane</location>
        <topology evidence="11">Multi-pass membrane protein</topology>
    </subcellularLocation>
    <subcellularLocation>
        <location evidence="2 10">Cell membrane</location>
        <topology evidence="2 10">Multi-pass membrane protein</topology>
    </subcellularLocation>
</comment>
<dbReference type="Proteomes" id="UP000250790">
    <property type="component" value="Unassembled WGS sequence"/>
</dbReference>
<keyword evidence="14" id="KW-1185">Reference proteome</keyword>
<dbReference type="InterPro" id="IPR035906">
    <property type="entry name" value="MetI-like_sf"/>
</dbReference>
<comment type="caution">
    <text evidence="13">The sequence shown here is derived from an EMBL/GenBank/DDBJ whole genome shotgun (WGS) entry which is preliminary data.</text>
</comment>
<evidence type="ECO:0000256" key="1">
    <source>
        <dbReference type="ARBA" id="ARBA00002949"/>
    </source>
</evidence>
<comment type="function">
    <text evidence="1 11">Part of the binding-protein-dependent transport system for molybdenum; probably responsible for the translocation of the substrate across the membrane.</text>
</comment>
<evidence type="ECO:0000256" key="5">
    <source>
        <dbReference type="ARBA" id="ARBA00022475"/>
    </source>
</evidence>
<dbReference type="PROSITE" id="PS50928">
    <property type="entry name" value="ABC_TM1"/>
    <property type="match status" value="1"/>
</dbReference>
<dbReference type="NCBIfam" id="TIGR02141">
    <property type="entry name" value="modB_ABC"/>
    <property type="match status" value="1"/>
</dbReference>
<comment type="similarity">
    <text evidence="3 11">Belongs to the binding-protein-dependent transport system permease family. CysTW subfamily.</text>
</comment>
<evidence type="ECO:0000256" key="4">
    <source>
        <dbReference type="ARBA" id="ARBA00022448"/>
    </source>
</evidence>
<dbReference type="Pfam" id="PF00528">
    <property type="entry name" value="BPD_transp_1"/>
    <property type="match status" value="1"/>
</dbReference>
<evidence type="ECO:0000256" key="9">
    <source>
        <dbReference type="ARBA" id="ARBA00023136"/>
    </source>
</evidence>
<dbReference type="PANTHER" id="PTHR30183:SF8">
    <property type="entry name" value="MOLYBDENUM TRANSPORT SYSTEM PERMEASE"/>
    <property type="match status" value="1"/>
</dbReference>
<sequence>MDWPALTVSLTLATLTTLVLLPLGLALARWLAVTPWVGRPFIEALLLLPLLLPPTVIGFYFLVALGQGSPLGAWLVASGIRLVFTLEGLLLVSVLVNLPFMVQPIQRAFAAVPHSLREAAWVSGLSTWQTFWRIELPLAWPGLLAGMALTVAHTLGEFGVVLMVGGNIEGETRTLSVSLYDKVQGMDLQSAHVMALVLVGVSLLALTLVLAFDRVGQRGRALQER</sequence>
<keyword evidence="9 10" id="KW-0472">Membrane</keyword>
<organism evidence="13 14">
    <name type="scientific">Limnohabitans parvus II-B4</name>
    <dbReference type="NCBI Taxonomy" id="1293052"/>
    <lineage>
        <taxon>Bacteria</taxon>
        <taxon>Pseudomonadati</taxon>
        <taxon>Pseudomonadota</taxon>
        <taxon>Betaproteobacteria</taxon>
        <taxon>Burkholderiales</taxon>
        <taxon>Comamonadaceae</taxon>
        <taxon>Limnohabitans</taxon>
    </lineage>
</organism>
<dbReference type="RefSeq" id="WP_108312241.1">
    <property type="nucleotide sequence ID" value="NZ_NESN01000002.1"/>
</dbReference>
<dbReference type="Gene3D" id="1.10.3720.10">
    <property type="entry name" value="MetI-like"/>
    <property type="match status" value="1"/>
</dbReference>
<keyword evidence="5" id="KW-1003">Cell membrane</keyword>
<dbReference type="CDD" id="cd06261">
    <property type="entry name" value="TM_PBP2"/>
    <property type="match status" value="1"/>
</dbReference>
<dbReference type="PANTHER" id="PTHR30183">
    <property type="entry name" value="MOLYBDENUM TRANSPORT SYSTEM PERMEASE PROTEIN MODB"/>
    <property type="match status" value="1"/>
</dbReference>
<name>A0A315E9C1_9BURK</name>
<dbReference type="InterPro" id="IPR011867">
    <property type="entry name" value="ModB_ABC"/>
</dbReference>
<dbReference type="GO" id="GO:0005886">
    <property type="term" value="C:plasma membrane"/>
    <property type="evidence" value="ECO:0007669"/>
    <property type="project" value="UniProtKB-SubCell"/>
</dbReference>
<dbReference type="OrthoDB" id="9795403at2"/>
<feature type="transmembrane region" description="Helical" evidence="10">
    <location>
        <begin position="71"/>
        <end position="98"/>
    </location>
</feature>
<evidence type="ECO:0000256" key="8">
    <source>
        <dbReference type="ARBA" id="ARBA00022989"/>
    </source>
</evidence>
<evidence type="ECO:0000256" key="11">
    <source>
        <dbReference type="RuleBase" id="RU365097"/>
    </source>
</evidence>
<keyword evidence="7 10" id="KW-0812">Transmembrane</keyword>
<proteinExistence type="inferred from homology"/>
<keyword evidence="4 10" id="KW-0813">Transport</keyword>
<evidence type="ECO:0000256" key="6">
    <source>
        <dbReference type="ARBA" id="ARBA00022505"/>
    </source>
</evidence>
<evidence type="ECO:0000256" key="2">
    <source>
        <dbReference type="ARBA" id="ARBA00004651"/>
    </source>
</evidence>
<evidence type="ECO:0000313" key="14">
    <source>
        <dbReference type="Proteomes" id="UP000250790"/>
    </source>
</evidence>
<accession>A0A315E9C1</accession>
<reference evidence="13 14" key="1">
    <citation type="submission" date="2017-04" db="EMBL/GenBank/DDBJ databases">
        <title>Unexpected and diverse lifestyles within the genus Limnohabitans.</title>
        <authorList>
            <person name="Kasalicky V."/>
            <person name="Mehrshad M."/>
            <person name="Andrei S.-A."/>
            <person name="Salcher M."/>
            <person name="Kratochvilova H."/>
            <person name="Simek K."/>
            <person name="Ghai R."/>
        </authorList>
    </citation>
    <scope>NUCLEOTIDE SEQUENCE [LARGE SCALE GENOMIC DNA]</scope>
    <source>
        <strain evidence="13 14">II-B4</strain>
    </source>
</reference>
<dbReference type="InterPro" id="IPR000515">
    <property type="entry name" value="MetI-like"/>
</dbReference>
<keyword evidence="8 10" id="KW-1133">Transmembrane helix</keyword>
<feature type="domain" description="ABC transmembrane type-1" evidence="12">
    <location>
        <begin position="6"/>
        <end position="209"/>
    </location>
</feature>
<gene>
    <name evidence="13" type="ORF">B9Z37_06895</name>
</gene>
<feature type="transmembrane region" description="Helical" evidence="10">
    <location>
        <begin position="143"/>
        <end position="168"/>
    </location>
</feature>
<feature type="transmembrane region" description="Helical" evidence="10">
    <location>
        <begin position="12"/>
        <end position="32"/>
    </location>
</feature>
<keyword evidence="6 11" id="KW-0500">Molybdenum</keyword>
<keyword evidence="11" id="KW-0997">Cell inner membrane</keyword>
<dbReference type="GO" id="GO:0015098">
    <property type="term" value="F:molybdate ion transmembrane transporter activity"/>
    <property type="evidence" value="ECO:0007669"/>
    <property type="project" value="UniProtKB-UniRule"/>
</dbReference>
<dbReference type="AlphaFoldDB" id="A0A315E9C1"/>
<evidence type="ECO:0000259" key="12">
    <source>
        <dbReference type="PROSITE" id="PS50928"/>
    </source>
</evidence>
<dbReference type="EMBL" id="NESN01000002">
    <property type="protein sequence ID" value="PUE54273.1"/>
    <property type="molecule type" value="Genomic_DNA"/>
</dbReference>
<evidence type="ECO:0000313" key="13">
    <source>
        <dbReference type="EMBL" id="PUE54273.1"/>
    </source>
</evidence>
<feature type="transmembrane region" description="Helical" evidence="10">
    <location>
        <begin position="44"/>
        <end position="65"/>
    </location>
</feature>
<feature type="transmembrane region" description="Helical" evidence="10">
    <location>
        <begin position="188"/>
        <end position="212"/>
    </location>
</feature>